<dbReference type="AlphaFoldDB" id="A0A3G2E970"/>
<dbReference type="SUPFAM" id="SSF46689">
    <property type="entry name" value="Homeodomain-like"/>
    <property type="match status" value="1"/>
</dbReference>
<feature type="domain" description="HTH tetR-type" evidence="5">
    <location>
        <begin position="3"/>
        <end position="63"/>
    </location>
</feature>
<dbReference type="InterPro" id="IPR036271">
    <property type="entry name" value="Tet_transcr_reg_TetR-rel_C_sf"/>
</dbReference>
<proteinExistence type="predicted"/>
<protein>
    <submittedName>
        <fullName evidence="6">TetR/AcrR family transcriptional regulator</fullName>
    </submittedName>
</protein>
<dbReference type="PANTHER" id="PTHR47506">
    <property type="entry name" value="TRANSCRIPTIONAL REGULATORY PROTEIN"/>
    <property type="match status" value="1"/>
</dbReference>
<keyword evidence="3" id="KW-0804">Transcription</keyword>
<evidence type="ECO:0000313" key="7">
    <source>
        <dbReference type="Proteomes" id="UP000279594"/>
    </source>
</evidence>
<dbReference type="PROSITE" id="PS50977">
    <property type="entry name" value="HTH_TETR_2"/>
    <property type="match status" value="1"/>
</dbReference>
<gene>
    <name evidence="6" type="ORF">D9M09_07815</name>
</gene>
<name>A0A3G2E970_9BURK</name>
<sequence>MSVSTRDALLKSAEIHLRSKGYAAFSYADLSEEIGIRKASIHHHFPTKENLGVALITQYIDVFTEKLQAIDAAHADPVERLREFGGLFLASANDHLLPLCGALAAEMAALPESLQALGRQLMAQQLDWMESNLVQAAQLHGWTLRKPPRDYAFMLLSALEGASFIGWALGPSTDPLAAFHYMLDNLA</sequence>
<dbReference type="SUPFAM" id="SSF48498">
    <property type="entry name" value="Tetracyclin repressor-like, C-terminal domain"/>
    <property type="match status" value="1"/>
</dbReference>
<feature type="DNA-binding region" description="H-T-H motif" evidence="4">
    <location>
        <begin position="26"/>
        <end position="45"/>
    </location>
</feature>
<dbReference type="EMBL" id="CP033019">
    <property type="protein sequence ID" value="AYM75725.1"/>
    <property type="molecule type" value="Genomic_DNA"/>
</dbReference>
<dbReference type="GO" id="GO:0003677">
    <property type="term" value="F:DNA binding"/>
    <property type="evidence" value="ECO:0007669"/>
    <property type="project" value="UniProtKB-UniRule"/>
</dbReference>
<dbReference type="InterPro" id="IPR009057">
    <property type="entry name" value="Homeodomain-like_sf"/>
</dbReference>
<reference evidence="6 7" key="1">
    <citation type="submission" date="2018-10" db="EMBL/GenBank/DDBJ databases">
        <title>Effects of UV and annual dynamics of microbial communities in freshwater RAS systems.</title>
        <authorList>
            <person name="Bekkelund A.K."/>
            <person name="Hansen B.R."/>
            <person name="Stokken H."/>
            <person name="Eriksen B.F."/>
            <person name="Kashulin N.A."/>
        </authorList>
    </citation>
    <scope>NUCLEOTIDE SEQUENCE [LARGE SCALE GENOMIC DNA]</scope>
    <source>
        <strain evidence="6 7">BHSEK</strain>
    </source>
</reference>
<dbReference type="RefSeq" id="WP_121668991.1">
    <property type="nucleotide sequence ID" value="NZ_CP033019.1"/>
</dbReference>
<evidence type="ECO:0000256" key="3">
    <source>
        <dbReference type="ARBA" id="ARBA00023163"/>
    </source>
</evidence>
<evidence type="ECO:0000313" key="6">
    <source>
        <dbReference type="EMBL" id="AYM75725.1"/>
    </source>
</evidence>
<organism evidence="6 7">
    <name type="scientific">Janthinobacterium agaricidamnosum</name>
    <dbReference type="NCBI Taxonomy" id="55508"/>
    <lineage>
        <taxon>Bacteria</taxon>
        <taxon>Pseudomonadati</taxon>
        <taxon>Pseudomonadota</taxon>
        <taxon>Betaproteobacteria</taxon>
        <taxon>Burkholderiales</taxon>
        <taxon>Oxalobacteraceae</taxon>
        <taxon>Janthinobacterium</taxon>
    </lineage>
</organism>
<keyword evidence="1" id="KW-0805">Transcription regulation</keyword>
<dbReference type="PANTHER" id="PTHR47506:SF6">
    <property type="entry name" value="HTH-TYPE TRANSCRIPTIONAL REPRESSOR NEMR"/>
    <property type="match status" value="1"/>
</dbReference>
<dbReference type="Gene3D" id="1.10.357.10">
    <property type="entry name" value="Tetracycline Repressor, domain 2"/>
    <property type="match status" value="1"/>
</dbReference>
<dbReference type="InterPro" id="IPR001647">
    <property type="entry name" value="HTH_TetR"/>
</dbReference>
<dbReference type="Proteomes" id="UP000279594">
    <property type="component" value="Chromosome"/>
</dbReference>
<keyword evidence="2 4" id="KW-0238">DNA-binding</keyword>
<dbReference type="Pfam" id="PF00440">
    <property type="entry name" value="TetR_N"/>
    <property type="match status" value="1"/>
</dbReference>
<keyword evidence="7" id="KW-1185">Reference proteome</keyword>
<evidence type="ECO:0000256" key="1">
    <source>
        <dbReference type="ARBA" id="ARBA00023015"/>
    </source>
</evidence>
<accession>A0A3G2E970</accession>
<evidence type="ECO:0000256" key="2">
    <source>
        <dbReference type="ARBA" id="ARBA00023125"/>
    </source>
</evidence>
<evidence type="ECO:0000256" key="4">
    <source>
        <dbReference type="PROSITE-ProRule" id="PRU00335"/>
    </source>
</evidence>
<evidence type="ECO:0000259" key="5">
    <source>
        <dbReference type="PROSITE" id="PS50977"/>
    </source>
</evidence>